<sequence length="298" mass="34551">MGRTSEQASERATSFSKVNALLKTLVITFSSFAREYIDDYTSFSFAEDTRWASSDVASRESAQHLSVRREFISTSPRANPHTRDCALGVFISNLEMELRKEKTKTKKGGDTIPFCHLGFENNFKAWHINTRQFHFKFDEKKDVSNPESTNFLVKQGYDFHKLLKDVVRISNSIDYLFFPSRGRSSGTGSRSSSCFRLSFFYLYIQKRQRRKTTKTRRLALTVRNFRITIAAAATVVVVVSVLQGEMIIFYQFQCYDFDSEEHFGYCRNSAERARSRITSPPLRIRYAYINSIYTLMKV</sequence>
<name>A0ABD2XMB2_9HYME</name>
<protein>
    <submittedName>
        <fullName evidence="2">Uncharacterized protein</fullName>
    </submittedName>
</protein>
<dbReference type="AlphaFoldDB" id="A0ABD2XMB2"/>
<dbReference type="Gene3D" id="3.30.420.10">
    <property type="entry name" value="Ribonuclease H-like superfamily/Ribonuclease H"/>
    <property type="match status" value="1"/>
</dbReference>
<accession>A0ABD2XMB2</accession>
<evidence type="ECO:0000313" key="2">
    <source>
        <dbReference type="EMBL" id="KAL3406315.1"/>
    </source>
</evidence>
<dbReference type="Proteomes" id="UP001627154">
    <property type="component" value="Unassembled WGS sequence"/>
</dbReference>
<proteinExistence type="predicted"/>
<gene>
    <name evidence="2" type="ORF">TKK_001658</name>
</gene>
<dbReference type="EMBL" id="JBJJXI010000019">
    <property type="protein sequence ID" value="KAL3406315.1"/>
    <property type="molecule type" value="Genomic_DNA"/>
</dbReference>
<feature type="transmembrane region" description="Helical" evidence="1">
    <location>
        <begin position="225"/>
        <end position="250"/>
    </location>
</feature>
<organism evidence="2 3">
    <name type="scientific">Trichogramma kaykai</name>
    <dbReference type="NCBI Taxonomy" id="54128"/>
    <lineage>
        <taxon>Eukaryota</taxon>
        <taxon>Metazoa</taxon>
        <taxon>Ecdysozoa</taxon>
        <taxon>Arthropoda</taxon>
        <taxon>Hexapoda</taxon>
        <taxon>Insecta</taxon>
        <taxon>Pterygota</taxon>
        <taxon>Neoptera</taxon>
        <taxon>Endopterygota</taxon>
        <taxon>Hymenoptera</taxon>
        <taxon>Apocrita</taxon>
        <taxon>Proctotrupomorpha</taxon>
        <taxon>Chalcidoidea</taxon>
        <taxon>Trichogrammatidae</taxon>
        <taxon>Trichogramma</taxon>
    </lineage>
</organism>
<dbReference type="SUPFAM" id="SSF53098">
    <property type="entry name" value="Ribonuclease H-like"/>
    <property type="match status" value="1"/>
</dbReference>
<keyword evidence="1" id="KW-1133">Transmembrane helix</keyword>
<comment type="caution">
    <text evidence="2">The sequence shown here is derived from an EMBL/GenBank/DDBJ whole genome shotgun (WGS) entry which is preliminary data.</text>
</comment>
<keyword evidence="1" id="KW-0472">Membrane</keyword>
<dbReference type="InterPro" id="IPR036397">
    <property type="entry name" value="RNaseH_sf"/>
</dbReference>
<evidence type="ECO:0000256" key="1">
    <source>
        <dbReference type="SAM" id="Phobius"/>
    </source>
</evidence>
<keyword evidence="1" id="KW-0812">Transmembrane</keyword>
<evidence type="ECO:0000313" key="3">
    <source>
        <dbReference type="Proteomes" id="UP001627154"/>
    </source>
</evidence>
<reference evidence="2 3" key="1">
    <citation type="journal article" date="2024" name="bioRxiv">
        <title>A reference genome for Trichogramma kaykai: A tiny desert-dwelling parasitoid wasp with competing sex-ratio distorters.</title>
        <authorList>
            <person name="Culotta J."/>
            <person name="Lindsey A.R."/>
        </authorList>
    </citation>
    <scope>NUCLEOTIDE SEQUENCE [LARGE SCALE GENOMIC DNA]</scope>
    <source>
        <strain evidence="2 3">KSX58</strain>
    </source>
</reference>
<keyword evidence="3" id="KW-1185">Reference proteome</keyword>
<dbReference type="InterPro" id="IPR012337">
    <property type="entry name" value="RNaseH-like_sf"/>
</dbReference>